<dbReference type="InterPro" id="IPR018000">
    <property type="entry name" value="Neurotransmitter_ion_chnl_CS"/>
</dbReference>
<keyword evidence="3 18" id="KW-0813">Transport</keyword>
<dbReference type="Pfam" id="PF02931">
    <property type="entry name" value="Neur_chan_LBD"/>
    <property type="match status" value="1"/>
</dbReference>
<keyword evidence="5 18" id="KW-0812">Transmembrane</keyword>
<dbReference type="Pfam" id="PF02932">
    <property type="entry name" value="Neur_chan_memb"/>
    <property type="match status" value="1"/>
</dbReference>
<dbReference type="PROSITE" id="PS00236">
    <property type="entry name" value="NEUROTR_ION_CHANNEL"/>
    <property type="match status" value="1"/>
</dbReference>
<dbReference type="InParanoid" id="A0A158P1J6"/>
<keyword evidence="11" id="KW-1015">Disulfide bond</keyword>
<protein>
    <recommendedName>
        <fullName evidence="24">Acetylcholine receptor subunit alpha-like</fullName>
    </recommendedName>
</protein>
<evidence type="ECO:0000256" key="1">
    <source>
        <dbReference type="ARBA" id="ARBA00003328"/>
    </source>
</evidence>
<evidence type="ECO:0000256" key="11">
    <source>
        <dbReference type="ARBA" id="ARBA00023157"/>
    </source>
</evidence>
<dbReference type="EMBL" id="ADTU01006271">
    <property type="status" value="NOT_ANNOTATED_CDS"/>
    <property type="molecule type" value="Genomic_DNA"/>
</dbReference>
<feature type="domain" description="Neurotransmitter-gated ion-channel ligand-binding" evidence="20">
    <location>
        <begin position="118"/>
        <end position="292"/>
    </location>
</feature>
<dbReference type="EMBL" id="ADTU01006265">
    <property type="status" value="NOT_ANNOTATED_CDS"/>
    <property type="molecule type" value="Genomic_DNA"/>
</dbReference>
<dbReference type="SUPFAM" id="SSF90112">
    <property type="entry name" value="Neurotransmitter-gated ion-channel transmembrane pore"/>
    <property type="match status" value="1"/>
</dbReference>
<gene>
    <name evidence="22" type="primary">105626977</name>
</gene>
<evidence type="ECO:0008006" key="24">
    <source>
        <dbReference type="Google" id="ProtNLM"/>
    </source>
</evidence>
<dbReference type="PANTHER" id="PTHR18945">
    <property type="entry name" value="NEUROTRANSMITTER GATED ION CHANNEL"/>
    <property type="match status" value="1"/>
</dbReference>
<evidence type="ECO:0000256" key="9">
    <source>
        <dbReference type="ARBA" id="ARBA00023065"/>
    </source>
</evidence>
<evidence type="ECO:0000256" key="8">
    <source>
        <dbReference type="ARBA" id="ARBA00023018"/>
    </source>
</evidence>
<feature type="transmembrane region" description="Helical" evidence="18">
    <location>
        <begin position="566"/>
        <end position="586"/>
    </location>
</feature>
<evidence type="ECO:0000256" key="10">
    <source>
        <dbReference type="ARBA" id="ARBA00023136"/>
    </source>
</evidence>
<dbReference type="FunCoup" id="A0A158P1J6">
    <property type="interactions" value="16"/>
</dbReference>
<evidence type="ECO:0000256" key="4">
    <source>
        <dbReference type="ARBA" id="ARBA00022475"/>
    </source>
</evidence>
<keyword evidence="23" id="KW-1185">Reference proteome</keyword>
<feature type="transmembrane region" description="Helical" evidence="18">
    <location>
        <begin position="328"/>
        <end position="346"/>
    </location>
</feature>
<evidence type="ECO:0000256" key="7">
    <source>
        <dbReference type="ARBA" id="ARBA00022989"/>
    </source>
</evidence>
<keyword evidence="8" id="KW-0770">Synapse</keyword>
<sequence>MFIVSALAFATVYNWVNEFKRGRTSTCDALRSGRSIEAATPEIIDKIHDIILTDQRVKVHELVEAADEFLHRFITVDEIWIHYFTPEMKEQSKQWISLDESDLKKVKTVKSAGKLQNLKNQIMTTNLWVEQSWYDYKLRWEPKEYGGVHMLHVPSDHIWRPDIVLYNNADGNFEVTLATKATIYSQGLVEWKPPAIYKSSCEIDVEYFPFDEQTCVLKFGSWTYDGFKVDLRHMDEKLGSNVVDVGVDLSEFYMSVEWDILEVPAVRNEKFYTCCDEPYLDITFNITMRRKTLFYTVNIIIPCMGISFLTVLTFYLPSDSGEKVTLSISILISLHVFFLLVVEIIPPTSLVVPLLGKYLIFAMILVSISICVTVVVLNVHFRSPQTHKMAPWVKRVFIHILPRLLVMRRPQYKFETSRYTSGRVLMRTVRGKEKTCYYPYPSTQEDSEEHLTPKRFHSRPPSKEDLSPSSLTDGARFGGSCLIHGPPLPPLHTECEDLSVSGDAGIEEVKSPALRSPPVFSHSRCPPEVHRSCICVRFIAEHTKMLEDSTKVKEDWKYVAMVLDRLFLWIFTLAVLVGTAGIILQAPTLYDDRVPIDKKFSEFATTTVVKCPPQ</sequence>
<dbReference type="Proteomes" id="UP000005205">
    <property type="component" value="Unassembled WGS sequence"/>
</dbReference>
<keyword evidence="10 18" id="KW-0472">Membrane</keyword>
<dbReference type="GO" id="GO:0004888">
    <property type="term" value="F:transmembrane signaling receptor activity"/>
    <property type="evidence" value="ECO:0007669"/>
    <property type="project" value="InterPro"/>
</dbReference>
<keyword evidence="9 18" id="KW-0406">Ion transport</keyword>
<dbReference type="PRINTS" id="PR00252">
    <property type="entry name" value="NRIONCHANNEL"/>
</dbReference>
<dbReference type="InterPro" id="IPR036719">
    <property type="entry name" value="Neuro-gated_channel_TM_sf"/>
</dbReference>
<evidence type="ECO:0000259" key="21">
    <source>
        <dbReference type="Pfam" id="PF02932"/>
    </source>
</evidence>
<evidence type="ECO:0000256" key="12">
    <source>
        <dbReference type="ARBA" id="ARBA00023170"/>
    </source>
</evidence>
<evidence type="ECO:0000256" key="13">
    <source>
        <dbReference type="ARBA" id="ARBA00023180"/>
    </source>
</evidence>
<dbReference type="InterPro" id="IPR002394">
    <property type="entry name" value="Nicotinic_acetylcholine_rcpt"/>
</dbReference>
<name>A0A158P1J6_ATTCE</name>
<feature type="transmembrane region" description="Helical" evidence="18">
    <location>
        <begin position="358"/>
        <end position="379"/>
    </location>
</feature>
<proteinExistence type="inferred from homology"/>
<dbReference type="FunFam" id="1.20.58.390:FF:000012">
    <property type="entry name" value="Acetylcholine receptor subunit alpha-like"/>
    <property type="match status" value="1"/>
</dbReference>
<evidence type="ECO:0000256" key="6">
    <source>
        <dbReference type="ARBA" id="ARBA00022729"/>
    </source>
</evidence>
<dbReference type="SUPFAM" id="SSF63712">
    <property type="entry name" value="Nicotinic receptor ligand binding domain-like"/>
    <property type="match status" value="1"/>
</dbReference>
<dbReference type="InterPro" id="IPR036734">
    <property type="entry name" value="Neur_chan_lig-bd_sf"/>
</dbReference>
<accession>A0A158P1J6</accession>
<organism evidence="22 23">
    <name type="scientific">Atta cephalotes</name>
    <name type="common">Leafcutter ant</name>
    <dbReference type="NCBI Taxonomy" id="12957"/>
    <lineage>
        <taxon>Eukaryota</taxon>
        <taxon>Metazoa</taxon>
        <taxon>Ecdysozoa</taxon>
        <taxon>Arthropoda</taxon>
        <taxon>Hexapoda</taxon>
        <taxon>Insecta</taxon>
        <taxon>Pterygota</taxon>
        <taxon>Neoptera</taxon>
        <taxon>Endopterygota</taxon>
        <taxon>Hymenoptera</taxon>
        <taxon>Apocrita</taxon>
        <taxon>Aculeata</taxon>
        <taxon>Formicoidea</taxon>
        <taxon>Formicidae</taxon>
        <taxon>Myrmicinae</taxon>
        <taxon>Atta</taxon>
    </lineage>
</organism>
<dbReference type="EMBL" id="ADTU01006267">
    <property type="status" value="NOT_ANNOTATED_CDS"/>
    <property type="molecule type" value="Genomic_DNA"/>
</dbReference>
<evidence type="ECO:0000256" key="5">
    <source>
        <dbReference type="ARBA" id="ARBA00022692"/>
    </source>
</evidence>
<evidence type="ECO:0000256" key="18">
    <source>
        <dbReference type="RuleBase" id="RU000687"/>
    </source>
</evidence>
<evidence type="ECO:0000259" key="20">
    <source>
        <dbReference type="Pfam" id="PF02931"/>
    </source>
</evidence>
<dbReference type="AlphaFoldDB" id="A0A158P1J6"/>
<evidence type="ECO:0000313" key="23">
    <source>
        <dbReference type="Proteomes" id="UP000005205"/>
    </source>
</evidence>
<keyword evidence="12" id="KW-0675">Receptor</keyword>
<dbReference type="FunFam" id="1.20.58.390:FF:000022">
    <property type="entry name" value="Nicotinic acetylcholine receptor subunit alpha4"/>
    <property type="match status" value="1"/>
</dbReference>
<dbReference type="CDD" id="cd19064">
    <property type="entry name" value="LGIC_TM_nAChR"/>
    <property type="match status" value="1"/>
</dbReference>
<keyword evidence="6" id="KW-0732">Signal</keyword>
<dbReference type="EMBL" id="ADTU01006268">
    <property type="status" value="NOT_ANNOTATED_CDS"/>
    <property type="molecule type" value="Genomic_DNA"/>
</dbReference>
<evidence type="ECO:0000256" key="14">
    <source>
        <dbReference type="ARBA" id="ARBA00023257"/>
    </source>
</evidence>
<evidence type="ECO:0000256" key="19">
    <source>
        <dbReference type="SAM" id="MobiDB-lite"/>
    </source>
</evidence>
<dbReference type="Gene3D" id="1.20.58.390">
    <property type="entry name" value="Neurotransmitter-gated ion-channel transmembrane domain"/>
    <property type="match status" value="2"/>
</dbReference>
<dbReference type="NCBIfam" id="TIGR00860">
    <property type="entry name" value="LIC"/>
    <property type="match status" value="1"/>
</dbReference>
<feature type="region of interest" description="Disordered" evidence="19">
    <location>
        <begin position="440"/>
        <end position="471"/>
    </location>
</feature>
<dbReference type="InterPro" id="IPR006201">
    <property type="entry name" value="Neur_channel"/>
</dbReference>
<dbReference type="GO" id="GO:0007271">
    <property type="term" value="P:synaptic transmission, cholinergic"/>
    <property type="evidence" value="ECO:0007669"/>
    <property type="project" value="UniProtKB-ARBA"/>
</dbReference>
<dbReference type="Gene3D" id="2.70.170.10">
    <property type="entry name" value="Neurotransmitter-gated ion-channel ligand-binding domain"/>
    <property type="match status" value="1"/>
</dbReference>
<dbReference type="EMBL" id="ADTU01006266">
    <property type="status" value="NOT_ANNOTATED_CDS"/>
    <property type="molecule type" value="Genomic_DNA"/>
</dbReference>
<dbReference type="InterPro" id="IPR006202">
    <property type="entry name" value="Neur_chan_lig-bd"/>
</dbReference>
<dbReference type="EMBL" id="ADTU01006263">
    <property type="status" value="NOT_ANNOTATED_CDS"/>
    <property type="molecule type" value="Genomic_DNA"/>
</dbReference>
<reference evidence="23" key="1">
    <citation type="journal article" date="2011" name="PLoS Genet.">
        <title>The genome sequence of the leaf-cutter ant Atta cephalotes reveals insights into its obligate symbiotic lifestyle.</title>
        <authorList>
            <person name="Suen G."/>
            <person name="Teiling C."/>
            <person name="Li L."/>
            <person name="Holt C."/>
            <person name="Abouheif E."/>
            <person name="Bornberg-Bauer E."/>
            <person name="Bouffard P."/>
            <person name="Caldera E.J."/>
            <person name="Cash E."/>
            <person name="Cavanaugh A."/>
            <person name="Denas O."/>
            <person name="Elhaik E."/>
            <person name="Fave M.J."/>
            <person name="Gadau J."/>
            <person name="Gibson J.D."/>
            <person name="Graur D."/>
            <person name="Grubbs K.J."/>
            <person name="Hagen D.E."/>
            <person name="Harkins T.T."/>
            <person name="Helmkampf M."/>
            <person name="Hu H."/>
            <person name="Johnson B.R."/>
            <person name="Kim J."/>
            <person name="Marsh S.E."/>
            <person name="Moeller J.A."/>
            <person name="Munoz-Torres M.C."/>
            <person name="Murphy M.C."/>
            <person name="Naughton M.C."/>
            <person name="Nigam S."/>
            <person name="Overson R."/>
            <person name="Rajakumar R."/>
            <person name="Reese J.T."/>
            <person name="Scott J.J."/>
            <person name="Smith C.R."/>
            <person name="Tao S."/>
            <person name="Tsutsui N.D."/>
            <person name="Viljakainen L."/>
            <person name="Wissler L."/>
            <person name="Yandell M.D."/>
            <person name="Zimmer F."/>
            <person name="Taylor J."/>
            <person name="Slater S.C."/>
            <person name="Clifton S.W."/>
            <person name="Warren W.C."/>
            <person name="Elsik C.G."/>
            <person name="Smith C.D."/>
            <person name="Weinstock G.M."/>
            <person name="Gerardo N.M."/>
            <person name="Currie C.R."/>
        </authorList>
    </citation>
    <scope>NUCLEOTIDE SEQUENCE [LARGE SCALE GENOMIC DNA]</scope>
</reference>
<keyword evidence="15" id="KW-1071">Ligand-gated ion channel</keyword>
<dbReference type="EMBL" id="ADTU01006269">
    <property type="status" value="NOT_ANNOTATED_CDS"/>
    <property type="molecule type" value="Genomic_DNA"/>
</dbReference>
<keyword evidence="14" id="KW-0628">Postsynaptic cell membrane</keyword>
<keyword evidence="13" id="KW-0325">Glycoprotein</keyword>
<evidence type="ECO:0000256" key="16">
    <source>
        <dbReference type="ARBA" id="ARBA00023303"/>
    </source>
</evidence>
<keyword evidence="16 18" id="KW-0407">Ion channel</keyword>
<keyword evidence="7 18" id="KW-1133">Transmembrane helix</keyword>
<reference evidence="22" key="2">
    <citation type="submission" date="2016-04" db="UniProtKB">
        <authorList>
            <consortium name="EnsemblMetazoa"/>
        </authorList>
    </citation>
    <scope>IDENTIFICATION</scope>
</reference>
<dbReference type="KEGG" id="acep:105626977"/>
<dbReference type="FunFam" id="2.70.170.10:FF:000013">
    <property type="entry name" value="Acetylcholine receptor subunit alpha"/>
    <property type="match status" value="1"/>
</dbReference>
<dbReference type="GO" id="GO:0045211">
    <property type="term" value="C:postsynaptic membrane"/>
    <property type="evidence" value="ECO:0007669"/>
    <property type="project" value="UniProtKB-SubCell"/>
</dbReference>
<feature type="domain" description="Neurotransmitter-gated ion-channel transmembrane" evidence="21">
    <location>
        <begin position="299"/>
        <end position="582"/>
    </location>
</feature>
<dbReference type="InterPro" id="IPR038050">
    <property type="entry name" value="Neuro_actylchol_rec"/>
</dbReference>
<feature type="transmembrane region" description="Helical" evidence="18">
    <location>
        <begin position="293"/>
        <end position="316"/>
    </location>
</feature>
<dbReference type="EnsemblMetazoa" id="XM_012208264.1">
    <property type="protein sequence ID" value="XP_012063654.1"/>
    <property type="gene ID" value="LOC105626977"/>
</dbReference>
<dbReference type="PRINTS" id="PR00254">
    <property type="entry name" value="NICOTINICR"/>
</dbReference>
<dbReference type="CDD" id="cd19031">
    <property type="entry name" value="LGIC_ECD_nAChR_proto_alpha-like"/>
    <property type="match status" value="1"/>
</dbReference>
<evidence type="ECO:0000256" key="2">
    <source>
        <dbReference type="ARBA" id="ARBA00009237"/>
    </source>
</evidence>
<dbReference type="OrthoDB" id="5975154at2759"/>
<keyword evidence="4" id="KW-1003">Cell membrane</keyword>
<comment type="similarity">
    <text evidence="2">Belongs to the ligand-gated ion channel (TC 1.A.9) family. Acetylcholine receptor (TC 1.A.9.1) subfamily.</text>
</comment>
<evidence type="ECO:0000256" key="3">
    <source>
        <dbReference type="ARBA" id="ARBA00022448"/>
    </source>
</evidence>
<comment type="subcellular location">
    <subcellularLocation>
        <location evidence="17">Postsynaptic cell membrane</location>
        <topology evidence="17">Multi-pass membrane protein</topology>
    </subcellularLocation>
</comment>
<dbReference type="eggNOG" id="KOG3645">
    <property type="taxonomic scope" value="Eukaryota"/>
</dbReference>
<evidence type="ECO:0000313" key="22">
    <source>
        <dbReference type="EnsemblMetazoa" id="XP_012063654.1"/>
    </source>
</evidence>
<dbReference type="GO" id="GO:0022848">
    <property type="term" value="F:acetylcholine-gated monoatomic cation-selective channel activity"/>
    <property type="evidence" value="ECO:0007669"/>
    <property type="project" value="InterPro"/>
</dbReference>
<dbReference type="EMBL" id="ADTU01006272">
    <property type="status" value="NOT_ANNOTATED_CDS"/>
    <property type="molecule type" value="Genomic_DNA"/>
</dbReference>
<dbReference type="InterPro" id="IPR006029">
    <property type="entry name" value="Neurotrans-gated_channel_TM"/>
</dbReference>
<evidence type="ECO:0000256" key="17">
    <source>
        <dbReference type="ARBA" id="ARBA00034104"/>
    </source>
</evidence>
<comment type="function">
    <text evidence="1">After binding acetylcholine, the AChR responds by an extensive change in conformation that affects all subunits and leads to opening of an ion-conducting channel across the plasma membrane.</text>
</comment>
<evidence type="ECO:0000256" key="15">
    <source>
        <dbReference type="ARBA" id="ARBA00023286"/>
    </source>
</evidence>
<dbReference type="EMBL" id="ADTU01006270">
    <property type="status" value="NOT_ANNOTATED_CDS"/>
    <property type="molecule type" value="Genomic_DNA"/>
</dbReference>
<dbReference type="EMBL" id="ADTU01006264">
    <property type="status" value="NOT_ANNOTATED_CDS"/>
    <property type="molecule type" value="Genomic_DNA"/>
</dbReference>